<organism evidence="6 7">
    <name type="scientific">Candidatus Wolfebacteria bacterium CG1_02_39_135</name>
    <dbReference type="NCBI Taxonomy" id="1805425"/>
    <lineage>
        <taxon>Bacteria</taxon>
        <taxon>Candidatus Wolfeibacteriota</taxon>
    </lineage>
</organism>
<feature type="domain" description="Penicillin-binding protein transpeptidase" evidence="4">
    <location>
        <begin position="240"/>
        <end position="533"/>
    </location>
</feature>
<dbReference type="STRING" id="1805425.AUJ30_01835"/>
<feature type="domain" description="Penicillin-binding protein dimerisation" evidence="5">
    <location>
        <begin position="49"/>
        <end position="198"/>
    </location>
</feature>
<dbReference type="Pfam" id="PF00905">
    <property type="entry name" value="Transpeptidase"/>
    <property type="match status" value="1"/>
</dbReference>
<name>A0A1J4XT27_9BACT</name>
<feature type="transmembrane region" description="Helical" evidence="3">
    <location>
        <begin position="7"/>
        <end position="24"/>
    </location>
</feature>
<evidence type="ECO:0000259" key="5">
    <source>
        <dbReference type="Pfam" id="PF03717"/>
    </source>
</evidence>
<dbReference type="PANTHER" id="PTHR30627">
    <property type="entry name" value="PEPTIDOGLYCAN D,D-TRANSPEPTIDASE"/>
    <property type="match status" value="1"/>
</dbReference>
<dbReference type="PANTHER" id="PTHR30627:SF1">
    <property type="entry name" value="PEPTIDOGLYCAN D,D-TRANSPEPTIDASE FTSI"/>
    <property type="match status" value="1"/>
</dbReference>
<protein>
    <recommendedName>
        <fullName evidence="8">Penicillin-binding protein transpeptidase domain-containing protein</fullName>
    </recommendedName>
</protein>
<dbReference type="InterPro" id="IPR005311">
    <property type="entry name" value="PBP_dimer"/>
</dbReference>
<dbReference type="GO" id="GO:0008658">
    <property type="term" value="F:penicillin binding"/>
    <property type="evidence" value="ECO:0007669"/>
    <property type="project" value="InterPro"/>
</dbReference>
<dbReference type="InterPro" id="IPR001460">
    <property type="entry name" value="PCN-bd_Tpept"/>
</dbReference>
<dbReference type="InterPro" id="IPR036138">
    <property type="entry name" value="PBP_dimer_sf"/>
</dbReference>
<sequence length="548" mass="60362">MQWRIKSLIFVFGILYFVLIFNIYNLQIQKGIYYLTRAETQEQASGVLEAPRGNIYFVDRNNNLIPAALNKEYPMIYAVPKEIQKNNNDYDNDNIRNYAEKLAPILNLSVEELEKKLTKKNDLYELLVEKASSEQIKQIENLNLKGIYVSSHLLRFYPFGDLASHLLGFVSPTSEIKKGVYGLELRFNETLSGKPGEIKEGKIIESEAGNDLTLTIDRNIQAQAEEILKKLIEEYRATSGSVIVQEPQTGKILAMGSFPNFDPNNYSKFEISTFLNPAVQAIYEPGSVFKLITMSAGIDSGKITPETSYTDTGSVTFNGKTIKNWDLKAHGFQTMTGVIEQSINTGAVFAQRKTGPDIFYNYLVKFGFNGLSNIALPGEVKGNINNLKKGKDIDFATASFGQGVAVTPIGLISAVSAIANGGVLMKPLILSDEKPQIIKRVISSETANSVTKMMTSAVEKNIIAAISNYSIAGKTGTAFVPIFGGKGYTDEVINTYVGFAPAPNPKFVVLIKLDKPAGAPLAGRSVVPAFRELTQFILNYYNIAPDKI</sequence>
<reference evidence="6 7" key="1">
    <citation type="journal article" date="2016" name="Environ. Microbiol.">
        <title>Genomic resolution of a cold subsurface aquifer community provides metabolic insights for novel microbes adapted to high CO concentrations.</title>
        <authorList>
            <person name="Probst A.J."/>
            <person name="Castelle C.J."/>
            <person name="Singh A."/>
            <person name="Brown C.T."/>
            <person name="Anantharaman K."/>
            <person name="Sharon I."/>
            <person name="Hug L.A."/>
            <person name="Burstein D."/>
            <person name="Emerson J.B."/>
            <person name="Thomas B.C."/>
            <person name="Banfield J.F."/>
        </authorList>
    </citation>
    <scope>NUCLEOTIDE SEQUENCE [LARGE SCALE GENOMIC DNA]</scope>
    <source>
        <strain evidence="6">CG1_02_39_135</strain>
    </source>
</reference>
<dbReference type="GO" id="GO:0005886">
    <property type="term" value="C:plasma membrane"/>
    <property type="evidence" value="ECO:0007669"/>
    <property type="project" value="TreeGrafter"/>
</dbReference>
<evidence type="ECO:0000259" key="4">
    <source>
        <dbReference type="Pfam" id="PF00905"/>
    </source>
</evidence>
<dbReference type="Gene3D" id="3.90.1310.10">
    <property type="entry name" value="Penicillin-binding protein 2a (Domain 2)"/>
    <property type="match status" value="1"/>
</dbReference>
<dbReference type="InterPro" id="IPR050515">
    <property type="entry name" value="Beta-lactam/transpept"/>
</dbReference>
<comment type="subcellular location">
    <subcellularLocation>
        <location evidence="1">Membrane</location>
    </subcellularLocation>
</comment>
<accession>A0A1J4XT27</accession>
<dbReference type="InterPro" id="IPR012338">
    <property type="entry name" value="Beta-lactam/transpept-like"/>
</dbReference>
<evidence type="ECO:0000313" key="7">
    <source>
        <dbReference type="Proteomes" id="UP000182693"/>
    </source>
</evidence>
<gene>
    <name evidence="6" type="ORF">AUJ30_01835</name>
</gene>
<keyword evidence="3" id="KW-1133">Transmembrane helix</keyword>
<dbReference type="GO" id="GO:0071555">
    <property type="term" value="P:cell wall organization"/>
    <property type="evidence" value="ECO:0007669"/>
    <property type="project" value="TreeGrafter"/>
</dbReference>
<dbReference type="EMBL" id="MNWX01000034">
    <property type="protein sequence ID" value="OIO64906.1"/>
    <property type="molecule type" value="Genomic_DNA"/>
</dbReference>
<dbReference type="Gene3D" id="3.40.710.10">
    <property type="entry name" value="DD-peptidase/beta-lactamase superfamily"/>
    <property type="match status" value="1"/>
</dbReference>
<proteinExistence type="predicted"/>
<keyword evidence="2 3" id="KW-0472">Membrane</keyword>
<dbReference type="Gene3D" id="3.30.450.330">
    <property type="match status" value="1"/>
</dbReference>
<evidence type="ECO:0000256" key="2">
    <source>
        <dbReference type="ARBA" id="ARBA00023136"/>
    </source>
</evidence>
<dbReference type="SUPFAM" id="SSF56519">
    <property type="entry name" value="Penicillin binding protein dimerisation domain"/>
    <property type="match status" value="1"/>
</dbReference>
<evidence type="ECO:0000256" key="3">
    <source>
        <dbReference type="SAM" id="Phobius"/>
    </source>
</evidence>
<dbReference type="AlphaFoldDB" id="A0A1J4XT27"/>
<dbReference type="Proteomes" id="UP000182693">
    <property type="component" value="Unassembled WGS sequence"/>
</dbReference>
<dbReference type="SUPFAM" id="SSF56601">
    <property type="entry name" value="beta-lactamase/transpeptidase-like"/>
    <property type="match status" value="1"/>
</dbReference>
<evidence type="ECO:0000313" key="6">
    <source>
        <dbReference type="EMBL" id="OIO64906.1"/>
    </source>
</evidence>
<keyword evidence="3" id="KW-0812">Transmembrane</keyword>
<evidence type="ECO:0000256" key="1">
    <source>
        <dbReference type="ARBA" id="ARBA00004370"/>
    </source>
</evidence>
<comment type="caution">
    <text evidence="6">The sequence shown here is derived from an EMBL/GenBank/DDBJ whole genome shotgun (WGS) entry which is preliminary data.</text>
</comment>
<dbReference type="Pfam" id="PF03717">
    <property type="entry name" value="PBP_dimer"/>
    <property type="match status" value="1"/>
</dbReference>
<evidence type="ECO:0008006" key="8">
    <source>
        <dbReference type="Google" id="ProtNLM"/>
    </source>
</evidence>